<dbReference type="GeneID" id="85348979"/>
<sequence length="306" mass="34964">MVDDEPENHRYTINLVRSYNVDLFVFTSTASAKTWIEANEAMLRVADKFGRLRCVSDNARWEQDASTSTASSYRSSRISLNIYAGETILRYLRGRQYSAPVLIAAGKSIMKTSYVLDYVRAGSTCYLDVLLDFVHPLMVNDGEDEEWWLDFNVEPRDRTKPLLLWVKDSDSDSLSISEQSLHTVVARTFVEAQEEIEKHRYMYRRLAKAYMFRVLCCETQSILLPATRNISTGHALLQYLRSDGYDCPFLVFGRSEDLPRTEYVVKFRNAGSTAHPSVVDAFLQSLYERKHGDSAFWAVQGASPAL</sequence>
<evidence type="ECO:0000313" key="2">
    <source>
        <dbReference type="Proteomes" id="UP001175211"/>
    </source>
</evidence>
<dbReference type="RefSeq" id="XP_060335405.1">
    <property type="nucleotide sequence ID" value="XM_060465431.1"/>
</dbReference>
<accession>A0AA39NEZ0</accession>
<organism evidence="1 2">
    <name type="scientific">Armillaria tabescens</name>
    <name type="common">Ringless honey mushroom</name>
    <name type="synonym">Agaricus tabescens</name>
    <dbReference type="NCBI Taxonomy" id="1929756"/>
    <lineage>
        <taxon>Eukaryota</taxon>
        <taxon>Fungi</taxon>
        <taxon>Dikarya</taxon>
        <taxon>Basidiomycota</taxon>
        <taxon>Agaricomycotina</taxon>
        <taxon>Agaricomycetes</taxon>
        <taxon>Agaricomycetidae</taxon>
        <taxon>Agaricales</taxon>
        <taxon>Marasmiineae</taxon>
        <taxon>Physalacriaceae</taxon>
        <taxon>Desarmillaria</taxon>
    </lineage>
</organism>
<dbReference type="EMBL" id="JAUEPS010000006">
    <property type="protein sequence ID" value="KAK0464284.1"/>
    <property type="molecule type" value="Genomic_DNA"/>
</dbReference>
<gene>
    <name evidence="1" type="ORF">EV420DRAFT_1035808</name>
</gene>
<protein>
    <submittedName>
        <fullName evidence="1">Uncharacterized protein</fullName>
    </submittedName>
</protein>
<dbReference type="Proteomes" id="UP001175211">
    <property type="component" value="Unassembled WGS sequence"/>
</dbReference>
<dbReference type="AlphaFoldDB" id="A0AA39NEZ0"/>
<proteinExistence type="predicted"/>
<evidence type="ECO:0000313" key="1">
    <source>
        <dbReference type="EMBL" id="KAK0464284.1"/>
    </source>
</evidence>
<name>A0AA39NEZ0_ARMTA</name>
<keyword evidence="2" id="KW-1185">Reference proteome</keyword>
<comment type="caution">
    <text evidence="1">The sequence shown here is derived from an EMBL/GenBank/DDBJ whole genome shotgun (WGS) entry which is preliminary data.</text>
</comment>
<reference evidence="1" key="1">
    <citation type="submission" date="2023-06" db="EMBL/GenBank/DDBJ databases">
        <authorList>
            <consortium name="Lawrence Berkeley National Laboratory"/>
            <person name="Ahrendt S."/>
            <person name="Sahu N."/>
            <person name="Indic B."/>
            <person name="Wong-Bajracharya J."/>
            <person name="Merenyi Z."/>
            <person name="Ke H.-M."/>
            <person name="Monk M."/>
            <person name="Kocsube S."/>
            <person name="Drula E."/>
            <person name="Lipzen A."/>
            <person name="Balint B."/>
            <person name="Henrissat B."/>
            <person name="Andreopoulos B."/>
            <person name="Martin F.M."/>
            <person name="Harder C.B."/>
            <person name="Rigling D."/>
            <person name="Ford K.L."/>
            <person name="Foster G.D."/>
            <person name="Pangilinan J."/>
            <person name="Papanicolaou A."/>
            <person name="Barry K."/>
            <person name="LaButti K."/>
            <person name="Viragh M."/>
            <person name="Koriabine M."/>
            <person name="Yan M."/>
            <person name="Riley R."/>
            <person name="Champramary S."/>
            <person name="Plett K.L."/>
            <person name="Tsai I.J."/>
            <person name="Slot J."/>
            <person name="Sipos G."/>
            <person name="Plett J."/>
            <person name="Nagy L.G."/>
            <person name="Grigoriev I.V."/>
        </authorList>
    </citation>
    <scope>NUCLEOTIDE SEQUENCE</scope>
    <source>
        <strain evidence="1">CCBAS 213</strain>
    </source>
</reference>